<protein>
    <submittedName>
        <fullName evidence="4">Myeloid cell surface antigen CD33-like isoform X1</fullName>
    </submittedName>
</protein>
<dbReference type="PANTHER" id="PTHR46013">
    <property type="entry name" value="VASCULAR CELL ADHESION MOLECULE 1"/>
    <property type="match status" value="1"/>
</dbReference>
<dbReference type="InterPro" id="IPR036179">
    <property type="entry name" value="Ig-like_dom_sf"/>
</dbReference>
<evidence type="ECO:0000259" key="3">
    <source>
        <dbReference type="PROSITE" id="PS50835"/>
    </source>
</evidence>
<dbReference type="AlphaFoldDB" id="A0A8J4TEM3"/>
<dbReference type="Proteomes" id="UP000727407">
    <property type="component" value="Unassembled WGS sequence"/>
</dbReference>
<reference evidence="4" key="1">
    <citation type="submission" date="2020-07" db="EMBL/GenBank/DDBJ databases">
        <title>Clarias magur genome sequencing, assembly and annotation.</title>
        <authorList>
            <person name="Kushwaha B."/>
            <person name="Kumar R."/>
            <person name="Das P."/>
            <person name="Joshi C.G."/>
            <person name="Kumar D."/>
            <person name="Nagpure N.S."/>
            <person name="Pandey M."/>
            <person name="Agarwal S."/>
            <person name="Srivastava S."/>
            <person name="Singh M."/>
            <person name="Sahoo L."/>
            <person name="Jayasankar P."/>
            <person name="Meher P.K."/>
            <person name="Koringa P.G."/>
            <person name="Iquebal M.A."/>
            <person name="Das S.P."/>
            <person name="Bit A."/>
            <person name="Patnaik S."/>
            <person name="Patel N."/>
            <person name="Shah T.M."/>
            <person name="Hinsu A."/>
            <person name="Jena J.K."/>
        </authorList>
    </citation>
    <scope>NUCLEOTIDE SEQUENCE</scope>
    <source>
        <strain evidence="4">CIFAMagur01</strain>
        <tissue evidence="4">Testis</tissue>
    </source>
</reference>
<dbReference type="EMBL" id="QNUK01000929">
    <property type="protein sequence ID" value="KAF5888748.1"/>
    <property type="molecule type" value="Genomic_DNA"/>
</dbReference>
<evidence type="ECO:0000313" key="4">
    <source>
        <dbReference type="EMBL" id="KAF5888748.1"/>
    </source>
</evidence>
<dbReference type="Pfam" id="PF07686">
    <property type="entry name" value="V-set"/>
    <property type="match status" value="2"/>
</dbReference>
<proteinExistence type="predicted"/>
<name>A0A8J4TEM3_CLAMG</name>
<dbReference type="Pfam" id="PF13895">
    <property type="entry name" value="Ig_2"/>
    <property type="match status" value="3"/>
</dbReference>
<dbReference type="InterPro" id="IPR003599">
    <property type="entry name" value="Ig_sub"/>
</dbReference>
<gene>
    <name evidence="4" type="ORF">DAT39_021552</name>
</gene>
<dbReference type="OrthoDB" id="8887244at2759"/>
<dbReference type="InterPro" id="IPR013783">
    <property type="entry name" value="Ig-like_fold"/>
</dbReference>
<feature type="transmembrane region" description="Helical" evidence="2">
    <location>
        <begin position="781"/>
        <end position="803"/>
    </location>
</feature>
<dbReference type="PANTHER" id="PTHR46013:SF4">
    <property type="entry name" value="B-CELL RECEPTOR CD22-RELATED"/>
    <property type="match status" value="1"/>
</dbReference>
<dbReference type="InterPro" id="IPR013106">
    <property type="entry name" value="Ig_V-set"/>
</dbReference>
<feature type="compositionally biased region" description="Basic and acidic residues" evidence="1">
    <location>
        <begin position="259"/>
        <end position="271"/>
    </location>
</feature>
<dbReference type="SMART" id="SM00408">
    <property type="entry name" value="IGc2"/>
    <property type="match status" value="3"/>
</dbReference>
<sequence>MCVLTQDSGWGVNYTDKPICAVRGFSVSIPCTYYYPTSNPNIQVTQMLWCSKNSNTDRCTEHSYVYNSSSNTTSDFEYVGDDKSNCTLLIHNVQFNYSGEYRFRFITNVTGGRWTGAPGVTLQTGDLKVSLIRLSGNGTLKQGDSLNLTCDVNCTHSSSQFVWSKNNEQLNTSGPVLHFPALTVRDSGSYTCTWKTNEASGSKTISLQVEGDSTEDPENLGTPKNLSIWMVVLVTAGVMFMVFALPAVIYNRRRKVKAAEENRRESGEKTQTKLQVSQDPDEETLNMEEVTYASVQKKTKTKGFLNQHPQSDEDEGGVTYASVCVKPNQPTKQHRHSAGLSSSMGCAGNAACNKAVCRVNCTVCCCSSHTDHEAECSVPYIVCSDFVCCVFLTGVLTQDSGWRVNYPDNPICAVEGFSVSIPCSYYYPTSNPNIQVTQMLWCSKNSNTGRCTEHSYVYNSSSNTTSDFEYVGDDKSNCTLLIHNVQFNYSGEYRFRFITNVTSGRWTGAPGVTLQTGDLKVSLISLSGNGTLKQGDSLNLTCDVNCTHSSSQFVWSKNNEQFNTSGPVLHFPALTVRDSGSYTCTWKTNQASGSKTISLQVEGDSTEDPENLGTPKNLSIWMVVLVTAGVMFMVFALPAVIYSRRRKVKAAEENRRESGEKTQTKLQVSQDPDEEALNMEEVTYASVQKKTKTKGLSGDGTLKQGDSLNLTCDVNCTHSSSQFVWSKNNEQFNTSGPVLHFPALTVRDSGNYTCTWKTNEASGSKTISLQVEAEANPYQELLWIAATVGVIFIVSVIFGALIYNRRRATSMISEFFTRSVRRGPLKEPDP</sequence>
<feature type="transmembrane region" description="Helical" evidence="2">
    <location>
        <begin position="226"/>
        <end position="250"/>
    </location>
</feature>
<feature type="domain" description="Ig-like" evidence="3">
    <location>
        <begin position="118"/>
        <end position="206"/>
    </location>
</feature>
<evidence type="ECO:0000256" key="1">
    <source>
        <dbReference type="SAM" id="MobiDB-lite"/>
    </source>
</evidence>
<keyword evidence="2" id="KW-0472">Membrane</keyword>
<feature type="region of interest" description="Disordered" evidence="1">
    <location>
        <begin position="651"/>
        <end position="672"/>
    </location>
</feature>
<feature type="region of interest" description="Disordered" evidence="1">
    <location>
        <begin position="259"/>
        <end position="281"/>
    </location>
</feature>
<feature type="domain" description="Ig-like" evidence="3">
    <location>
        <begin position="672"/>
        <end position="768"/>
    </location>
</feature>
<dbReference type="Gene3D" id="2.60.40.10">
    <property type="entry name" value="Immunoglobulins"/>
    <property type="match status" value="5"/>
</dbReference>
<evidence type="ECO:0000313" key="5">
    <source>
        <dbReference type="Proteomes" id="UP000727407"/>
    </source>
</evidence>
<accession>A0A8J4TEM3</accession>
<keyword evidence="2" id="KW-0812">Transmembrane</keyword>
<dbReference type="PROSITE" id="PS50835">
    <property type="entry name" value="IG_LIKE"/>
    <property type="match status" value="3"/>
</dbReference>
<keyword evidence="5" id="KW-1185">Reference proteome</keyword>
<evidence type="ECO:0000256" key="2">
    <source>
        <dbReference type="SAM" id="Phobius"/>
    </source>
</evidence>
<feature type="transmembrane region" description="Helical" evidence="2">
    <location>
        <begin position="620"/>
        <end position="642"/>
    </location>
</feature>
<dbReference type="SMART" id="SM00409">
    <property type="entry name" value="IG"/>
    <property type="match status" value="5"/>
</dbReference>
<keyword evidence="2" id="KW-1133">Transmembrane helix</keyword>
<dbReference type="InterPro" id="IPR007110">
    <property type="entry name" value="Ig-like_dom"/>
</dbReference>
<feature type="domain" description="Ig-like" evidence="3">
    <location>
        <begin position="510"/>
        <end position="598"/>
    </location>
</feature>
<dbReference type="InterPro" id="IPR003598">
    <property type="entry name" value="Ig_sub2"/>
</dbReference>
<dbReference type="SUPFAM" id="SSF48726">
    <property type="entry name" value="Immunoglobulin"/>
    <property type="match status" value="5"/>
</dbReference>
<organism evidence="4 5">
    <name type="scientific">Clarias magur</name>
    <name type="common">Asian catfish</name>
    <name type="synonym">Macropteronotus magur</name>
    <dbReference type="NCBI Taxonomy" id="1594786"/>
    <lineage>
        <taxon>Eukaryota</taxon>
        <taxon>Metazoa</taxon>
        <taxon>Chordata</taxon>
        <taxon>Craniata</taxon>
        <taxon>Vertebrata</taxon>
        <taxon>Euteleostomi</taxon>
        <taxon>Actinopterygii</taxon>
        <taxon>Neopterygii</taxon>
        <taxon>Teleostei</taxon>
        <taxon>Ostariophysi</taxon>
        <taxon>Siluriformes</taxon>
        <taxon>Clariidae</taxon>
        <taxon>Clarias</taxon>
    </lineage>
</organism>
<feature type="compositionally biased region" description="Basic and acidic residues" evidence="1">
    <location>
        <begin position="651"/>
        <end position="663"/>
    </location>
</feature>
<comment type="caution">
    <text evidence="4">The sequence shown here is derived from an EMBL/GenBank/DDBJ whole genome shotgun (WGS) entry which is preliminary data.</text>
</comment>